<dbReference type="Proteomes" id="UP000005019">
    <property type="component" value="Unassembled WGS sequence"/>
</dbReference>
<dbReference type="STRING" id="1000565.METUNv1_03492"/>
<keyword evidence="2 3" id="KW-0143">Chaperone</keyword>
<dbReference type="HAMAP" id="MF_01384">
    <property type="entry name" value="UreD"/>
    <property type="match status" value="1"/>
</dbReference>
<sequence>MTPAPVPADAAGTECGWPASLSLAYRALDHRTVLAHRAHHGPLRVQKALYPEGPAVCHTLLLHPPSGIAGGDRLQVDVEVGPAAHALLTTPGAAKWYRSAGPLAQAEQRLRVAAGGLLEWLPQEAIVFDGARARASTCVDLAAGGRFIGMDLWCLGRTASGERYRSGRLAVDTRIRLGGRTIWLEQARIAGDAPLLGSVAGLAGAPVFGTLIAAGLDADDALLAACRALPDPGGHGGVTRLPHLLVARWRGDCTQAARAWFVHLWSLIRPALAGRPAQTPRIWNT</sequence>
<accession>F5RGQ1</accession>
<dbReference type="GO" id="GO:0005737">
    <property type="term" value="C:cytoplasm"/>
    <property type="evidence" value="ECO:0007669"/>
    <property type="project" value="UniProtKB-SubCell"/>
</dbReference>
<name>F5RGQ1_METUF</name>
<evidence type="ECO:0000256" key="3">
    <source>
        <dbReference type="HAMAP-Rule" id="MF_01384"/>
    </source>
</evidence>
<comment type="subunit">
    <text evidence="3">UreD, UreF and UreG form a complex that acts as a GTP-hydrolysis-dependent molecular chaperone, activating the urease apoprotein by helping to assemble the nickel containing metallocenter of UreC. The UreE protein probably delivers the nickel.</text>
</comment>
<keyword evidence="5" id="KW-1185">Reference proteome</keyword>
<dbReference type="PANTHER" id="PTHR33643:SF1">
    <property type="entry name" value="UREASE ACCESSORY PROTEIN D"/>
    <property type="match status" value="1"/>
</dbReference>
<dbReference type="RefSeq" id="WP_008063944.1">
    <property type="nucleotide sequence ID" value="NZ_AFHG01000058.1"/>
</dbReference>
<comment type="caution">
    <text evidence="4">The sequence shown here is derived from an EMBL/GenBank/DDBJ whole genome shotgun (WGS) entry which is preliminary data.</text>
</comment>
<dbReference type="GO" id="GO:0016151">
    <property type="term" value="F:nickel cation binding"/>
    <property type="evidence" value="ECO:0007669"/>
    <property type="project" value="UniProtKB-UniRule"/>
</dbReference>
<dbReference type="Pfam" id="PF01774">
    <property type="entry name" value="UreD"/>
    <property type="match status" value="1"/>
</dbReference>
<comment type="function">
    <text evidence="3">Required for maturation of urease via the functional incorporation of the urease nickel metallocenter.</text>
</comment>
<dbReference type="InterPro" id="IPR002669">
    <property type="entry name" value="UreD"/>
</dbReference>
<organism evidence="4 5">
    <name type="scientific">Methyloversatilis universalis (strain ATCC BAA-1314 / DSM 25237 / JCM 13912 / CCUG 52030 / FAM5)</name>
    <dbReference type="NCBI Taxonomy" id="1000565"/>
    <lineage>
        <taxon>Bacteria</taxon>
        <taxon>Pseudomonadati</taxon>
        <taxon>Pseudomonadota</taxon>
        <taxon>Betaproteobacteria</taxon>
        <taxon>Nitrosomonadales</taxon>
        <taxon>Sterolibacteriaceae</taxon>
        <taxon>Methyloversatilis</taxon>
    </lineage>
</organism>
<evidence type="ECO:0000256" key="1">
    <source>
        <dbReference type="ARBA" id="ARBA00007177"/>
    </source>
</evidence>
<evidence type="ECO:0000313" key="5">
    <source>
        <dbReference type="Proteomes" id="UP000005019"/>
    </source>
</evidence>
<dbReference type="EMBL" id="AFHG01000058">
    <property type="protein sequence ID" value="EGK70105.1"/>
    <property type="molecule type" value="Genomic_DNA"/>
</dbReference>
<comment type="subcellular location">
    <subcellularLocation>
        <location evidence="3">Cytoplasm</location>
    </subcellularLocation>
</comment>
<dbReference type="eggNOG" id="COG0829">
    <property type="taxonomic scope" value="Bacteria"/>
</dbReference>
<gene>
    <name evidence="3" type="primary">ureD</name>
    <name evidence="4" type="ORF">METUNv1_03492</name>
</gene>
<evidence type="ECO:0000313" key="4">
    <source>
        <dbReference type="EMBL" id="EGK70105.1"/>
    </source>
</evidence>
<reference evidence="4 5" key="1">
    <citation type="journal article" date="2011" name="J. Bacteriol.">
        <title>Genome sequence of Methyloversatilis universalis FAM5T, a methylotrophic representative of the order Rhodocyclales.</title>
        <authorList>
            <person name="Kittichotirat W."/>
            <person name="Good N.M."/>
            <person name="Hall R."/>
            <person name="Bringel F."/>
            <person name="Lajus A."/>
            <person name="Medigue C."/>
            <person name="Smalley N.E."/>
            <person name="Beck D."/>
            <person name="Bumgarner R."/>
            <person name="Vuilleumier S."/>
            <person name="Kalyuzhnaya M.G."/>
        </authorList>
    </citation>
    <scope>NUCLEOTIDE SEQUENCE [LARGE SCALE GENOMIC DNA]</scope>
    <source>
        <strain evidence="5">ATCC BAA-1314 / JCM 13912 / FAM5</strain>
    </source>
</reference>
<keyword evidence="3" id="KW-0996">Nickel insertion</keyword>
<comment type="similarity">
    <text evidence="1 3">Belongs to the UreD family.</text>
</comment>
<keyword evidence="3" id="KW-0963">Cytoplasm</keyword>
<protein>
    <recommendedName>
        <fullName evidence="3">Urease accessory protein UreD</fullName>
    </recommendedName>
</protein>
<evidence type="ECO:0000256" key="2">
    <source>
        <dbReference type="ARBA" id="ARBA00023186"/>
    </source>
</evidence>
<dbReference type="PANTHER" id="PTHR33643">
    <property type="entry name" value="UREASE ACCESSORY PROTEIN D"/>
    <property type="match status" value="1"/>
</dbReference>
<dbReference type="AlphaFoldDB" id="F5RGQ1"/>
<proteinExistence type="inferred from homology"/>
<dbReference type="OrthoDB" id="9798842at2"/>